<dbReference type="NCBIfam" id="TIGR00500">
    <property type="entry name" value="met_pdase_I"/>
    <property type="match status" value="1"/>
</dbReference>
<evidence type="ECO:0000256" key="5">
    <source>
        <dbReference type="ARBA" id="ARBA00022771"/>
    </source>
</evidence>
<evidence type="ECO:0000256" key="3">
    <source>
        <dbReference type="ARBA" id="ARBA00022670"/>
    </source>
</evidence>
<dbReference type="Proteomes" id="UP000183567">
    <property type="component" value="Unassembled WGS sequence"/>
</dbReference>
<evidence type="ECO:0000256" key="8">
    <source>
        <dbReference type="HAMAP-Rule" id="MF_03174"/>
    </source>
</evidence>
<dbReference type="PROSITE" id="PS00680">
    <property type="entry name" value="MAP_1"/>
    <property type="match status" value="1"/>
</dbReference>
<dbReference type="PANTHER" id="PTHR43330">
    <property type="entry name" value="METHIONINE AMINOPEPTIDASE"/>
    <property type="match status" value="1"/>
</dbReference>
<keyword evidence="7" id="KW-0862">Zinc</keyword>
<dbReference type="InterPro" id="IPR001714">
    <property type="entry name" value="Pept_M24_MAP"/>
</dbReference>
<evidence type="ECO:0000313" key="13">
    <source>
        <dbReference type="Proteomes" id="UP000183567"/>
    </source>
</evidence>
<feature type="binding site" evidence="8">
    <location>
        <position position="335"/>
    </location>
    <ligand>
        <name>a protein</name>
        <dbReference type="ChEBI" id="CHEBI:16541"/>
    </ligand>
    <ligandPart>
        <name>N-terminal L-methionine residue</name>
        <dbReference type="ChEBI" id="CHEBI:64731"/>
    </ligandPart>
</feature>
<evidence type="ECO:0000313" key="12">
    <source>
        <dbReference type="EMBL" id="OJA21591.1"/>
    </source>
</evidence>
<comment type="catalytic activity">
    <reaction evidence="8 10">
        <text>Release of N-terminal amino acids, preferentially methionine, from peptides and arylamides.</text>
        <dbReference type="EC" id="3.4.11.18"/>
    </reaction>
</comment>
<dbReference type="InterPro" id="IPR031615">
    <property type="entry name" value="Zfn-C6H2"/>
</dbReference>
<dbReference type="PANTHER" id="PTHR43330:SF7">
    <property type="entry name" value="METHIONINE AMINOPEPTIDASE 1"/>
    <property type="match status" value="1"/>
</dbReference>
<keyword evidence="13" id="KW-1185">Reference proteome</keyword>
<dbReference type="EC" id="3.4.11.18" evidence="10"/>
<comment type="function">
    <text evidence="8 10">Cotranslationally removes the N-terminal methionine from nascent proteins. The N-terminal methionine is often cleaved when the second residue in the primary sequence is small and uncharged (Met-Ala-, Cys, Gly, Pro, Ser, Thr, or Val).</text>
</comment>
<dbReference type="PRINTS" id="PR00599">
    <property type="entry name" value="MAPEPTIDASE"/>
</dbReference>
<feature type="binding site" evidence="8">
    <location>
        <position position="361"/>
    </location>
    <ligand>
        <name>Zn(2+)</name>
        <dbReference type="ChEBI" id="CHEBI:29105"/>
        <label>4</label>
        <note>catalytic</note>
    </ligand>
</feature>
<accession>A0A1J8QLN6</accession>
<evidence type="ECO:0000256" key="9">
    <source>
        <dbReference type="PROSITE-ProRule" id="PRU01357"/>
    </source>
</evidence>
<dbReference type="EMBL" id="LVVM01000080">
    <property type="protein sequence ID" value="OJA21591.1"/>
    <property type="molecule type" value="Genomic_DNA"/>
</dbReference>
<evidence type="ECO:0000256" key="2">
    <source>
        <dbReference type="ARBA" id="ARBA00022490"/>
    </source>
</evidence>
<keyword evidence="5 9" id="KW-0863">Zinc-finger</keyword>
<evidence type="ECO:0000256" key="1">
    <source>
        <dbReference type="ARBA" id="ARBA00022438"/>
    </source>
</evidence>
<gene>
    <name evidence="12" type="ORF">AZE42_01671</name>
</gene>
<comment type="similarity">
    <text evidence="8 9">Belongs to the peptidase M24A family. Methionine aminopeptidase type 1 subfamily.</text>
</comment>
<comment type="subcellular location">
    <subcellularLocation>
        <location evidence="8">Cytoplasm</location>
    </subcellularLocation>
</comment>
<dbReference type="GO" id="GO:0008270">
    <property type="term" value="F:zinc ion binding"/>
    <property type="evidence" value="ECO:0007669"/>
    <property type="project" value="UniProtKB-KW"/>
</dbReference>
<proteinExistence type="inferred from homology"/>
<feature type="domain" description="C6H2-type" evidence="11">
    <location>
        <begin position="5"/>
        <end position="75"/>
    </location>
</feature>
<keyword evidence="4 8" id="KW-0479">Metal-binding</keyword>
<keyword evidence="1 8" id="KW-0031">Aminopeptidase</keyword>
<dbReference type="InterPro" id="IPR002467">
    <property type="entry name" value="Pept_M24A_MAP1"/>
</dbReference>
<comment type="cofactor">
    <cofactor evidence="8">
        <name>Zn(2+)</name>
        <dbReference type="ChEBI" id="CHEBI:29105"/>
    </cofactor>
    <cofactor evidence="8">
        <name>Co(2+)</name>
        <dbReference type="ChEBI" id="CHEBI:48828"/>
    </cofactor>
    <cofactor evidence="8">
        <name>Mn(2+)</name>
        <dbReference type="ChEBI" id="CHEBI:29035"/>
    </cofactor>
    <cofactor evidence="8">
        <name>Fe(2+)</name>
        <dbReference type="ChEBI" id="CHEBI:29033"/>
    </cofactor>
    <text evidence="8">Binds 2 divalent metal cations per subunit. Has a high-affinity and a low affinity metal-binding site. The true nature of the physiological cofactor is under debate. The enzyme is active with zinc, cobalt, manganese or divalent iron ions. Has high activity with zinc; zinc cofactor is transferred into the active site region by the ZNG1 zinc chaperone.</text>
</comment>
<dbReference type="GO" id="GO:0005829">
    <property type="term" value="C:cytosol"/>
    <property type="evidence" value="ECO:0007669"/>
    <property type="project" value="TreeGrafter"/>
</dbReference>
<evidence type="ECO:0000256" key="6">
    <source>
        <dbReference type="ARBA" id="ARBA00022801"/>
    </source>
</evidence>
<dbReference type="Pfam" id="PF15801">
    <property type="entry name" value="zf-C6H2"/>
    <property type="match status" value="1"/>
</dbReference>
<name>A0A1J8QLN6_9AGAM</name>
<dbReference type="STRING" id="180088.A0A1J8QLN6"/>
<feature type="binding site" evidence="8">
    <location>
        <position position="393"/>
    </location>
    <ligand>
        <name>Zn(2+)</name>
        <dbReference type="ChEBI" id="CHEBI:29105"/>
        <label>3</label>
    </ligand>
</feature>
<dbReference type="InterPro" id="IPR036005">
    <property type="entry name" value="Creatinase/aminopeptidase-like"/>
</dbReference>
<dbReference type="Pfam" id="PF00557">
    <property type="entry name" value="Peptidase_M24"/>
    <property type="match status" value="1"/>
</dbReference>
<evidence type="ECO:0000259" key="11">
    <source>
        <dbReference type="PROSITE" id="PS52013"/>
    </source>
</evidence>
<comment type="cofactor">
    <cofactor evidence="10">
        <name>Co(2+)</name>
        <dbReference type="ChEBI" id="CHEBI:48828"/>
    </cofactor>
    <cofactor evidence="10">
        <name>Zn(2+)</name>
        <dbReference type="ChEBI" id="CHEBI:29105"/>
    </cofactor>
    <cofactor evidence="10">
        <name>Mn(2+)</name>
        <dbReference type="ChEBI" id="CHEBI:29035"/>
    </cofactor>
    <cofactor evidence="10">
        <name>Fe(2+)</name>
        <dbReference type="ChEBI" id="CHEBI:29033"/>
    </cofactor>
    <text evidence="10">Binds 2 divalent metal cations per subunit. Has a high-affinity and a low affinity metal-binding site. The true nature of the physiological cofactor is under debate. The enzyme is active with cobalt, zinc, manganese or divalent iron ions.</text>
</comment>
<feature type="binding site" evidence="8">
    <location>
        <position position="265"/>
    </location>
    <ligand>
        <name>Zn(2+)</name>
        <dbReference type="ChEBI" id="CHEBI:29105"/>
        <label>4</label>
        <note>catalytic</note>
    </ligand>
</feature>
<keyword evidence="6 8" id="KW-0378">Hydrolase</keyword>
<comment type="subunit">
    <text evidence="8">Associates with the 60S ribosomal subunit of the 80S translational complex.</text>
</comment>
<evidence type="ECO:0000256" key="7">
    <source>
        <dbReference type="ARBA" id="ARBA00022833"/>
    </source>
</evidence>
<dbReference type="GO" id="GO:0004239">
    <property type="term" value="F:initiator methionyl aminopeptidase activity"/>
    <property type="evidence" value="ECO:0007669"/>
    <property type="project" value="UniProtKB-UniRule"/>
</dbReference>
<comment type="caution">
    <text evidence="12">The sequence shown here is derived from an EMBL/GenBank/DDBJ whole genome shotgun (WGS) entry which is preliminary data.</text>
</comment>
<keyword evidence="2 8" id="KW-0963">Cytoplasm</keyword>
<keyword evidence="3 8" id="KW-0645">Protease</keyword>
<dbReference type="AlphaFoldDB" id="A0A1J8QLN6"/>
<feature type="binding site" evidence="8">
    <location>
        <position position="393"/>
    </location>
    <ligand>
        <name>Zn(2+)</name>
        <dbReference type="ChEBI" id="CHEBI:29105"/>
        <label>4</label>
        <note>catalytic</note>
    </ligand>
</feature>
<sequence>MSSATVLCQSTNCPHGNPPSRLECPTCNKLGIRGSFFCGQECFKGNCEPYSQLIYIIHINQKTHKIVHDLARPPATALNPAQDGTYNPFVNFNYTGTLRPVHPLSPIREVPAHIPRPDYALDGRISRLLYSLVRTLCIKMINFHLPPTGVPVAEMKRASQPPRILNAEEIEKMKFACKLGREVLDIAAAMIRPGVTTDEIDAVVHQATIERNAYPSPLNYRNFPKSLCTSINEAICHGIPDRRKLQEGDIINLDISLYHDGFHSDLNATYPVGEIDEDSKKLIQTTRRCLDEAINICKPGALFRDIGKVIEPIARANGCAVVRTYTGHGINDLFHTAPNIPHYAKNKAVGTMKPGMCFTIEPMINLGSNWDVVHWQDNWTATTVDGKRSAQFEETLLITETGVEILTAGKSTDV</sequence>
<reference evidence="12 13" key="1">
    <citation type="submission" date="2016-03" db="EMBL/GenBank/DDBJ databases">
        <title>Comparative genomics of the ectomycorrhizal sister species Rhizopogon vinicolor and Rhizopogon vesiculosus (Basidiomycota: Boletales) reveals a divergence of the mating type B locus.</title>
        <authorList>
            <person name="Mujic A.B."/>
            <person name="Kuo A."/>
            <person name="Tritt A."/>
            <person name="Lipzen A."/>
            <person name="Chen C."/>
            <person name="Johnson J."/>
            <person name="Sharma A."/>
            <person name="Barry K."/>
            <person name="Grigoriev I.V."/>
            <person name="Spatafora J.W."/>
        </authorList>
    </citation>
    <scope>NUCLEOTIDE SEQUENCE [LARGE SCALE GENOMIC DNA]</scope>
    <source>
        <strain evidence="12 13">AM-OR11-056</strain>
    </source>
</reference>
<dbReference type="SUPFAM" id="SSF55920">
    <property type="entry name" value="Creatinase/aminopeptidase"/>
    <property type="match status" value="1"/>
</dbReference>
<dbReference type="CDD" id="cd01086">
    <property type="entry name" value="MetAP1"/>
    <property type="match status" value="1"/>
</dbReference>
<feature type="binding site" evidence="8">
    <location>
        <position position="237"/>
    </location>
    <ligand>
        <name>a protein</name>
        <dbReference type="ChEBI" id="CHEBI:16541"/>
    </ligand>
    <ligandPart>
        <name>N-terminal L-methionine residue</name>
        <dbReference type="ChEBI" id="CHEBI:64731"/>
    </ligandPart>
</feature>
<dbReference type="Gene3D" id="3.90.230.10">
    <property type="entry name" value="Creatinase/methionine aminopeptidase superfamily"/>
    <property type="match status" value="1"/>
</dbReference>
<organism evidence="12 13">
    <name type="scientific">Rhizopogon vesiculosus</name>
    <dbReference type="NCBI Taxonomy" id="180088"/>
    <lineage>
        <taxon>Eukaryota</taxon>
        <taxon>Fungi</taxon>
        <taxon>Dikarya</taxon>
        <taxon>Basidiomycota</taxon>
        <taxon>Agaricomycotina</taxon>
        <taxon>Agaricomycetes</taxon>
        <taxon>Agaricomycetidae</taxon>
        <taxon>Boletales</taxon>
        <taxon>Suillineae</taxon>
        <taxon>Rhizopogonaceae</taxon>
        <taxon>Rhizopogon</taxon>
    </lineage>
</organism>
<feature type="binding site" evidence="8">
    <location>
        <position position="254"/>
    </location>
    <ligand>
        <name>Zn(2+)</name>
        <dbReference type="ChEBI" id="CHEBI:29105"/>
        <label>3</label>
    </ligand>
</feature>
<dbReference type="GO" id="GO:0070006">
    <property type="term" value="F:metalloaminopeptidase activity"/>
    <property type="evidence" value="ECO:0007669"/>
    <property type="project" value="UniProtKB-UniRule"/>
</dbReference>
<evidence type="ECO:0000256" key="4">
    <source>
        <dbReference type="ARBA" id="ARBA00022723"/>
    </source>
</evidence>
<dbReference type="HAMAP" id="MF_01974">
    <property type="entry name" value="MetAP_1"/>
    <property type="match status" value="1"/>
</dbReference>
<feature type="binding site" evidence="8">
    <location>
        <position position="328"/>
    </location>
    <ligand>
        <name>Zn(2+)</name>
        <dbReference type="ChEBI" id="CHEBI:29105"/>
        <label>4</label>
        <note>catalytic</note>
    </ligand>
</feature>
<evidence type="ECO:0000256" key="10">
    <source>
        <dbReference type="RuleBase" id="RU003653"/>
    </source>
</evidence>
<protein>
    <recommendedName>
        <fullName evidence="10">Methionine aminopeptidase</fullName>
        <ecNumber evidence="10">3.4.11.18</ecNumber>
    </recommendedName>
</protein>
<feature type="binding site" evidence="8">
    <location>
        <position position="265"/>
    </location>
    <ligand>
        <name>Zn(2+)</name>
        <dbReference type="ChEBI" id="CHEBI:29105"/>
        <label>3</label>
    </ligand>
</feature>
<dbReference type="OrthoDB" id="3209743at2759"/>
<dbReference type="GO" id="GO:0006508">
    <property type="term" value="P:proteolysis"/>
    <property type="evidence" value="ECO:0007669"/>
    <property type="project" value="UniProtKB-KW"/>
</dbReference>
<dbReference type="PROSITE" id="PS52013">
    <property type="entry name" value="ZF_C6H2"/>
    <property type="match status" value="1"/>
</dbReference>
<dbReference type="InterPro" id="IPR000994">
    <property type="entry name" value="Pept_M24"/>
</dbReference>